<keyword evidence="3 5" id="KW-1133">Transmembrane helix</keyword>
<keyword evidence="8" id="KW-1185">Reference proteome</keyword>
<dbReference type="EMBL" id="BMYW01000003">
    <property type="protein sequence ID" value="GGX86702.1"/>
    <property type="molecule type" value="Genomic_DNA"/>
</dbReference>
<dbReference type="InterPro" id="IPR036259">
    <property type="entry name" value="MFS_trans_sf"/>
</dbReference>
<evidence type="ECO:0000256" key="3">
    <source>
        <dbReference type="ARBA" id="ARBA00022989"/>
    </source>
</evidence>
<evidence type="ECO:0000256" key="4">
    <source>
        <dbReference type="ARBA" id="ARBA00023136"/>
    </source>
</evidence>
<dbReference type="RefSeq" id="WP_189373345.1">
    <property type="nucleotide sequence ID" value="NZ_BMYW01000003.1"/>
</dbReference>
<dbReference type="Proteomes" id="UP000600877">
    <property type="component" value="Unassembled WGS sequence"/>
</dbReference>
<dbReference type="PANTHER" id="PTHR42718:SF49">
    <property type="entry name" value="EXPORT PROTEIN"/>
    <property type="match status" value="1"/>
</dbReference>
<name>A0ABQ2YJS5_9NEIS</name>
<evidence type="ECO:0000313" key="8">
    <source>
        <dbReference type="Proteomes" id="UP000600877"/>
    </source>
</evidence>
<accession>A0ABQ2YJS5</accession>
<feature type="transmembrane region" description="Helical" evidence="5">
    <location>
        <begin position="76"/>
        <end position="96"/>
    </location>
</feature>
<protein>
    <submittedName>
        <fullName evidence="7">MFS transporter</fullName>
    </submittedName>
</protein>
<feature type="transmembrane region" description="Helical" evidence="5">
    <location>
        <begin position="102"/>
        <end position="122"/>
    </location>
</feature>
<feature type="transmembrane region" description="Helical" evidence="5">
    <location>
        <begin position="164"/>
        <end position="184"/>
    </location>
</feature>
<sequence>MNQSIVDKGLLLVILLAIFVVPSSISGTAVALPAIGIDTRASLTSLQWVVNAFNLTFACFTLAWGALADTFGRKRCFLMGAALYTLASLLSAIADSPLVLDFARAVAGIGAAAIFSCGIAILSTHFDGAARMRAFSLFGTVAGLGVSLGPTLSGLMLDGFGWRAIFWGHAVALMLVLLGSPFIHRDMTNDRASSRFDTLGATLFILALLALMMAIVQGSQWGWRSNGVYVLIVAFIGLLMVFVRREMHHGHPILDLSLLANRIFVGMALVTVAASFGFVTLLTYLPSYLSTVLHLTATQAGLSMLLLTMPMLVCPMLAGKLVMRGVSSASVLNASLLCLLGGILLLVMASYPGVPLWQLAAPLLLVGAGMGLSAGLVDGMALKAVAEEKAGMAAGLLNTFRLGSEAIAVALYGSLLTTLLGERLRASLAIWVSDGDILSRVVNAVAAGNLDVPLPVVAAGKSEWVKNLLISGYDDAFHGVLWVLAAIILILAILIAWLIRPHKVLVAVTQPQ</sequence>
<dbReference type="InterPro" id="IPR020846">
    <property type="entry name" value="MFS_dom"/>
</dbReference>
<feature type="transmembrane region" description="Helical" evidence="5">
    <location>
        <begin position="297"/>
        <end position="318"/>
    </location>
</feature>
<feature type="transmembrane region" description="Helical" evidence="5">
    <location>
        <begin position="402"/>
        <end position="421"/>
    </location>
</feature>
<proteinExistence type="predicted"/>
<comment type="subcellular location">
    <subcellularLocation>
        <location evidence="1">Membrane</location>
        <topology evidence="1">Multi-pass membrane protein</topology>
    </subcellularLocation>
</comment>
<feature type="transmembrane region" description="Helical" evidence="5">
    <location>
        <begin position="227"/>
        <end position="243"/>
    </location>
</feature>
<dbReference type="PANTHER" id="PTHR42718">
    <property type="entry name" value="MAJOR FACILITATOR SUPERFAMILY MULTIDRUG TRANSPORTER MFSC"/>
    <property type="match status" value="1"/>
</dbReference>
<reference evidence="8" key="1">
    <citation type="journal article" date="2019" name="Int. J. Syst. Evol. Microbiol.">
        <title>The Global Catalogue of Microorganisms (GCM) 10K type strain sequencing project: providing services to taxonomists for standard genome sequencing and annotation.</title>
        <authorList>
            <consortium name="The Broad Institute Genomics Platform"/>
            <consortium name="The Broad Institute Genome Sequencing Center for Infectious Disease"/>
            <person name="Wu L."/>
            <person name="Ma J."/>
        </authorList>
    </citation>
    <scope>NUCLEOTIDE SEQUENCE [LARGE SCALE GENOMIC DNA]</scope>
    <source>
        <strain evidence="8">KCTC 32041</strain>
    </source>
</reference>
<evidence type="ECO:0000259" key="6">
    <source>
        <dbReference type="PROSITE" id="PS50850"/>
    </source>
</evidence>
<feature type="transmembrane region" description="Helical" evidence="5">
    <location>
        <begin position="263"/>
        <end position="285"/>
    </location>
</feature>
<feature type="transmembrane region" description="Helical" evidence="5">
    <location>
        <begin position="134"/>
        <end position="152"/>
    </location>
</feature>
<dbReference type="InterPro" id="IPR011701">
    <property type="entry name" value="MFS"/>
</dbReference>
<dbReference type="CDD" id="cd17321">
    <property type="entry name" value="MFS_MMR_MDR_like"/>
    <property type="match status" value="1"/>
</dbReference>
<feature type="transmembrane region" description="Helical" evidence="5">
    <location>
        <begin position="196"/>
        <end position="215"/>
    </location>
</feature>
<dbReference type="Gene3D" id="1.20.1720.10">
    <property type="entry name" value="Multidrug resistance protein D"/>
    <property type="match status" value="1"/>
</dbReference>
<dbReference type="PROSITE" id="PS50850">
    <property type="entry name" value="MFS"/>
    <property type="match status" value="1"/>
</dbReference>
<keyword evidence="2 5" id="KW-0812">Transmembrane</keyword>
<feature type="transmembrane region" description="Helical" evidence="5">
    <location>
        <begin position="47"/>
        <end position="67"/>
    </location>
</feature>
<dbReference type="Pfam" id="PF07690">
    <property type="entry name" value="MFS_1"/>
    <property type="match status" value="1"/>
</dbReference>
<dbReference type="SUPFAM" id="SSF103473">
    <property type="entry name" value="MFS general substrate transporter"/>
    <property type="match status" value="1"/>
</dbReference>
<feature type="transmembrane region" description="Helical" evidence="5">
    <location>
        <begin position="476"/>
        <end position="499"/>
    </location>
</feature>
<comment type="caution">
    <text evidence="7">The sequence shown here is derived from an EMBL/GenBank/DDBJ whole genome shotgun (WGS) entry which is preliminary data.</text>
</comment>
<evidence type="ECO:0000256" key="2">
    <source>
        <dbReference type="ARBA" id="ARBA00022692"/>
    </source>
</evidence>
<evidence type="ECO:0000313" key="7">
    <source>
        <dbReference type="EMBL" id="GGX86702.1"/>
    </source>
</evidence>
<dbReference type="Gene3D" id="1.20.1250.20">
    <property type="entry name" value="MFS general substrate transporter like domains"/>
    <property type="match status" value="1"/>
</dbReference>
<evidence type="ECO:0000256" key="1">
    <source>
        <dbReference type="ARBA" id="ARBA00004141"/>
    </source>
</evidence>
<feature type="transmembrane region" description="Helical" evidence="5">
    <location>
        <begin position="330"/>
        <end position="351"/>
    </location>
</feature>
<evidence type="ECO:0000256" key="5">
    <source>
        <dbReference type="SAM" id="Phobius"/>
    </source>
</evidence>
<organism evidence="7 8">
    <name type="scientific">Vogesella alkaliphila</name>
    <dbReference type="NCBI Taxonomy" id="1193621"/>
    <lineage>
        <taxon>Bacteria</taxon>
        <taxon>Pseudomonadati</taxon>
        <taxon>Pseudomonadota</taxon>
        <taxon>Betaproteobacteria</taxon>
        <taxon>Neisseriales</taxon>
        <taxon>Chromobacteriaceae</taxon>
        <taxon>Vogesella</taxon>
    </lineage>
</organism>
<feature type="transmembrane region" description="Helical" evidence="5">
    <location>
        <begin position="357"/>
        <end position="381"/>
    </location>
</feature>
<keyword evidence="4 5" id="KW-0472">Membrane</keyword>
<feature type="domain" description="Major facilitator superfamily (MFS) profile" evidence="6">
    <location>
        <begin position="10"/>
        <end position="504"/>
    </location>
</feature>
<dbReference type="PRINTS" id="PR01036">
    <property type="entry name" value="TCRTETB"/>
</dbReference>
<gene>
    <name evidence="7" type="ORF">GCM10011290_13260</name>
</gene>